<dbReference type="EMBL" id="KV427646">
    <property type="protein sequence ID" value="KZT03192.1"/>
    <property type="molecule type" value="Genomic_DNA"/>
</dbReference>
<sequence length="267" mass="30927">MATQRVLQAYDILELIFLSIRDGTRKGDLARAARVCKAFFLPAVKLLWERMYDLLPLFKIFEGLHPTEGGFSHRKELAYCFCRPISPQEWTRYKLYSQCIKSAFFSRQKWTIHPSALEYMSKTNGGAPLLPAVQHFEWEQISPLDFSMNKFTSSMMRVFAFKYLGEELSHGSSMTTDNAMEFHMKLLFDDLSVKAHSLEEITIYGIDQLSSLLSFSICNRLRKVHLTIESTLDPAVLTMFASFKSLTQLTWVVSIWVTQRLSYTWLL</sequence>
<organism evidence="1 2">
    <name type="scientific">Laetiporus sulphureus 93-53</name>
    <dbReference type="NCBI Taxonomy" id="1314785"/>
    <lineage>
        <taxon>Eukaryota</taxon>
        <taxon>Fungi</taxon>
        <taxon>Dikarya</taxon>
        <taxon>Basidiomycota</taxon>
        <taxon>Agaricomycotina</taxon>
        <taxon>Agaricomycetes</taxon>
        <taxon>Polyporales</taxon>
        <taxon>Laetiporus</taxon>
    </lineage>
</organism>
<dbReference type="AlphaFoldDB" id="A0A165CPN5"/>
<dbReference type="InParanoid" id="A0A165CPN5"/>
<reference evidence="1 2" key="1">
    <citation type="journal article" date="2016" name="Mol. Biol. Evol.">
        <title>Comparative Genomics of Early-Diverging Mushroom-Forming Fungi Provides Insights into the Origins of Lignocellulose Decay Capabilities.</title>
        <authorList>
            <person name="Nagy L.G."/>
            <person name="Riley R."/>
            <person name="Tritt A."/>
            <person name="Adam C."/>
            <person name="Daum C."/>
            <person name="Floudas D."/>
            <person name="Sun H."/>
            <person name="Yadav J.S."/>
            <person name="Pangilinan J."/>
            <person name="Larsson K.H."/>
            <person name="Matsuura K."/>
            <person name="Barry K."/>
            <person name="Labutti K."/>
            <person name="Kuo R."/>
            <person name="Ohm R.A."/>
            <person name="Bhattacharya S.S."/>
            <person name="Shirouzu T."/>
            <person name="Yoshinaga Y."/>
            <person name="Martin F.M."/>
            <person name="Grigoriev I.V."/>
            <person name="Hibbett D.S."/>
        </authorList>
    </citation>
    <scope>NUCLEOTIDE SEQUENCE [LARGE SCALE GENOMIC DNA]</scope>
    <source>
        <strain evidence="1 2">93-53</strain>
    </source>
</reference>
<dbReference type="STRING" id="1314785.A0A165CPN5"/>
<evidence type="ECO:0000313" key="1">
    <source>
        <dbReference type="EMBL" id="KZT03192.1"/>
    </source>
</evidence>
<accession>A0A165CPN5</accession>
<gene>
    <name evidence="1" type="ORF">LAESUDRAFT_762174</name>
</gene>
<proteinExistence type="predicted"/>
<dbReference type="GeneID" id="63830081"/>
<dbReference type="RefSeq" id="XP_040760932.1">
    <property type="nucleotide sequence ID" value="XM_040913053.1"/>
</dbReference>
<evidence type="ECO:0000313" key="2">
    <source>
        <dbReference type="Proteomes" id="UP000076871"/>
    </source>
</evidence>
<dbReference type="Proteomes" id="UP000076871">
    <property type="component" value="Unassembled WGS sequence"/>
</dbReference>
<name>A0A165CPN5_9APHY</name>
<dbReference type="OrthoDB" id="2751365at2759"/>
<evidence type="ECO:0008006" key="3">
    <source>
        <dbReference type="Google" id="ProtNLM"/>
    </source>
</evidence>
<keyword evidence="2" id="KW-1185">Reference proteome</keyword>
<protein>
    <recommendedName>
        <fullName evidence="3">F-box domain-containing protein</fullName>
    </recommendedName>
</protein>